<dbReference type="CDD" id="cd00130">
    <property type="entry name" value="PAS"/>
    <property type="match status" value="1"/>
</dbReference>
<feature type="coiled-coil region" evidence="5">
    <location>
        <begin position="473"/>
        <end position="511"/>
    </location>
</feature>
<dbReference type="STRING" id="1035707.SAMN05216552_100839"/>
<dbReference type="PANTHER" id="PTHR43531:SF14">
    <property type="entry name" value="METHYL-ACCEPTING CHEMOTAXIS PROTEIN I-RELATED"/>
    <property type="match status" value="1"/>
</dbReference>
<dbReference type="Gene3D" id="1.10.287.950">
    <property type="entry name" value="Methyl-accepting chemotaxis protein"/>
    <property type="match status" value="1"/>
</dbReference>
<dbReference type="Pfam" id="PF00672">
    <property type="entry name" value="HAMP"/>
    <property type="match status" value="1"/>
</dbReference>
<evidence type="ECO:0000313" key="10">
    <source>
        <dbReference type="EMBL" id="SFU72332.1"/>
    </source>
</evidence>
<dbReference type="Pfam" id="PF00015">
    <property type="entry name" value="MCPsignal"/>
    <property type="match status" value="1"/>
</dbReference>
<comment type="similarity">
    <text evidence="3">Belongs to the methyl-accepting chemotaxis (MCP) protein family.</text>
</comment>
<feature type="domain" description="PAS" evidence="8">
    <location>
        <begin position="13"/>
        <end position="76"/>
    </location>
</feature>
<dbReference type="GO" id="GO:0004888">
    <property type="term" value="F:transmembrane signaling receptor activity"/>
    <property type="evidence" value="ECO:0007669"/>
    <property type="project" value="TreeGrafter"/>
</dbReference>
<evidence type="ECO:0000256" key="2">
    <source>
        <dbReference type="ARBA" id="ARBA00022481"/>
    </source>
</evidence>
<dbReference type="SMART" id="SM00304">
    <property type="entry name" value="HAMP"/>
    <property type="match status" value="1"/>
</dbReference>
<dbReference type="InterPro" id="IPR004089">
    <property type="entry name" value="MCPsignal_dom"/>
</dbReference>
<dbReference type="AlphaFoldDB" id="A0A1I7IHF0"/>
<dbReference type="PANTHER" id="PTHR43531">
    <property type="entry name" value="PROTEIN ICFG"/>
    <property type="match status" value="1"/>
</dbReference>
<evidence type="ECO:0000313" key="11">
    <source>
        <dbReference type="Proteomes" id="UP000199391"/>
    </source>
</evidence>
<dbReference type="InterPro" id="IPR003660">
    <property type="entry name" value="HAMP_dom"/>
</dbReference>
<keyword evidence="5" id="KW-0175">Coiled coil</keyword>
<dbReference type="InterPro" id="IPR051310">
    <property type="entry name" value="MCP_chemotaxis"/>
</dbReference>
<accession>A0A1I7IHF0</accession>
<reference evidence="11" key="1">
    <citation type="submission" date="2016-10" db="EMBL/GenBank/DDBJ databases">
        <authorList>
            <person name="Varghese N."/>
            <person name="Submissions S."/>
        </authorList>
    </citation>
    <scope>NUCLEOTIDE SEQUENCE [LARGE SCALE GENOMIC DNA]</scope>
    <source>
        <strain evidence="11">CGMCC 1.11014</strain>
    </source>
</reference>
<evidence type="ECO:0000256" key="3">
    <source>
        <dbReference type="ARBA" id="ARBA00029447"/>
    </source>
</evidence>
<dbReference type="Pfam" id="PF00989">
    <property type="entry name" value="PAS"/>
    <property type="match status" value="1"/>
</dbReference>
<keyword evidence="6" id="KW-1133">Transmembrane helix</keyword>
<dbReference type="Proteomes" id="UP000199391">
    <property type="component" value="Unassembled WGS sequence"/>
</dbReference>
<dbReference type="SUPFAM" id="SSF55785">
    <property type="entry name" value="PYP-like sensor domain (PAS domain)"/>
    <property type="match status" value="1"/>
</dbReference>
<feature type="transmembrane region" description="Helical" evidence="6">
    <location>
        <begin position="164"/>
        <end position="187"/>
    </location>
</feature>
<comment type="subcellular location">
    <subcellularLocation>
        <location evidence="1">Membrane</location>
    </subcellularLocation>
</comment>
<dbReference type="NCBIfam" id="TIGR00229">
    <property type="entry name" value="sensory_box"/>
    <property type="match status" value="1"/>
</dbReference>
<dbReference type="SUPFAM" id="SSF58104">
    <property type="entry name" value="Methyl-accepting chemotaxis protein (MCP) signaling domain"/>
    <property type="match status" value="1"/>
</dbReference>
<keyword evidence="11" id="KW-1185">Reference proteome</keyword>
<dbReference type="FunFam" id="1.10.287.950:FF:000001">
    <property type="entry name" value="Methyl-accepting chemotaxis sensory transducer"/>
    <property type="match status" value="1"/>
</dbReference>
<sequence>MQTMPPATGAEYVLDDADTIISKGDLRGNITYVNRDFVKISGYAEAEVMGGPQSILAHPDTPKQVFDDFLRTLKANKTWSGVSKGRRKNGDFFWVEMTAAPIFENHRAVGCITIRTKPAPGKVRAAERAYQQMKAGSKRVAMNGGRIERRSALRHLRVWPRLSLATRISVFAAILAAIFLANLAALLSGAAAGAWLVSATALGAASCSLAPCLLARGVARPLARVQGLIDEMSEGNLSNAIEVHGDGEIGRIRHSLRILQTNLKLLVSQIKETTEQVNTGAARIASDNADLSARTESQSNALRQAAASLEELISTVTNNADNAHEANALAVATSGMAADGKRAVGDVIRTMGSIRDGSRRIADIIGVIDGIAFQTNILALNAAVEAARAGEQGRGFAVVASEVRGLAGRSADAAREIKSLIGDSVRQVEAGGKLVDDAGAAITEIVNAVGRVTSFMSDIAVASREQRIGIGEVNQAVVQMEDMTRRNARLVEQAEGQSQRMRDQAVKLAELVSSFKLRARERRAAAA</sequence>
<dbReference type="SMART" id="SM00283">
    <property type="entry name" value="MA"/>
    <property type="match status" value="1"/>
</dbReference>
<dbReference type="EMBL" id="FPBO01000008">
    <property type="protein sequence ID" value="SFU72332.1"/>
    <property type="molecule type" value="Genomic_DNA"/>
</dbReference>
<dbReference type="RefSeq" id="WP_093555519.1">
    <property type="nucleotide sequence ID" value="NZ_FPBO01000008.1"/>
</dbReference>
<feature type="domain" description="Methyl-accepting transducer" evidence="7">
    <location>
        <begin position="273"/>
        <end position="502"/>
    </location>
</feature>
<evidence type="ECO:0000259" key="8">
    <source>
        <dbReference type="PROSITE" id="PS50112"/>
    </source>
</evidence>
<dbReference type="GO" id="GO:0007165">
    <property type="term" value="P:signal transduction"/>
    <property type="evidence" value="ECO:0007669"/>
    <property type="project" value="UniProtKB-KW"/>
</dbReference>
<dbReference type="InterPro" id="IPR035965">
    <property type="entry name" value="PAS-like_dom_sf"/>
</dbReference>
<dbReference type="InterPro" id="IPR013767">
    <property type="entry name" value="PAS_fold"/>
</dbReference>
<dbReference type="GO" id="GO:0005886">
    <property type="term" value="C:plasma membrane"/>
    <property type="evidence" value="ECO:0007669"/>
    <property type="project" value="TreeGrafter"/>
</dbReference>
<dbReference type="CDD" id="cd11386">
    <property type="entry name" value="MCP_signal"/>
    <property type="match status" value="1"/>
</dbReference>
<dbReference type="GO" id="GO:0006935">
    <property type="term" value="P:chemotaxis"/>
    <property type="evidence" value="ECO:0007669"/>
    <property type="project" value="TreeGrafter"/>
</dbReference>
<dbReference type="PROSITE" id="PS50111">
    <property type="entry name" value="CHEMOTAXIS_TRANSDUC_2"/>
    <property type="match status" value="1"/>
</dbReference>
<evidence type="ECO:0000256" key="1">
    <source>
        <dbReference type="ARBA" id="ARBA00004370"/>
    </source>
</evidence>
<dbReference type="CDD" id="cd06225">
    <property type="entry name" value="HAMP"/>
    <property type="match status" value="1"/>
</dbReference>
<proteinExistence type="inferred from homology"/>
<name>A0A1I7IHF0_9BURK</name>
<gene>
    <name evidence="10" type="ORF">SAMN05216552_100839</name>
</gene>
<protein>
    <submittedName>
        <fullName evidence="10">Methyl-accepting chemotaxis sensory transducer with Pas/Pac sensor</fullName>
    </submittedName>
</protein>
<keyword evidence="6" id="KW-0472">Membrane</keyword>
<dbReference type="PROSITE" id="PS50112">
    <property type="entry name" value="PAS"/>
    <property type="match status" value="1"/>
</dbReference>
<dbReference type="Gene3D" id="3.30.450.20">
    <property type="entry name" value="PAS domain"/>
    <property type="match status" value="1"/>
</dbReference>
<dbReference type="GO" id="GO:0006355">
    <property type="term" value="P:regulation of DNA-templated transcription"/>
    <property type="evidence" value="ECO:0007669"/>
    <property type="project" value="InterPro"/>
</dbReference>
<dbReference type="InterPro" id="IPR000014">
    <property type="entry name" value="PAS"/>
</dbReference>
<evidence type="ECO:0000259" key="9">
    <source>
        <dbReference type="PROSITE" id="PS50885"/>
    </source>
</evidence>
<evidence type="ECO:0000256" key="5">
    <source>
        <dbReference type="SAM" id="Coils"/>
    </source>
</evidence>
<keyword evidence="6" id="KW-0812">Transmembrane</keyword>
<dbReference type="PROSITE" id="PS50885">
    <property type="entry name" value="HAMP"/>
    <property type="match status" value="1"/>
</dbReference>
<feature type="domain" description="HAMP" evidence="9">
    <location>
        <begin position="216"/>
        <end position="268"/>
    </location>
</feature>
<feature type="transmembrane region" description="Helical" evidence="6">
    <location>
        <begin position="193"/>
        <end position="214"/>
    </location>
</feature>
<evidence type="ECO:0000259" key="7">
    <source>
        <dbReference type="PROSITE" id="PS50111"/>
    </source>
</evidence>
<organism evidence="10 11">
    <name type="scientific">Pseudoduganella namucuonensis</name>
    <dbReference type="NCBI Taxonomy" id="1035707"/>
    <lineage>
        <taxon>Bacteria</taxon>
        <taxon>Pseudomonadati</taxon>
        <taxon>Pseudomonadota</taxon>
        <taxon>Betaproteobacteria</taxon>
        <taxon>Burkholderiales</taxon>
        <taxon>Oxalobacteraceae</taxon>
        <taxon>Telluria group</taxon>
        <taxon>Pseudoduganella</taxon>
    </lineage>
</organism>
<evidence type="ECO:0000256" key="4">
    <source>
        <dbReference type="PROSITE-ProRule" id="PRU00284"/>
    </source>
</evidence>
<keyword evidence="2" id="KW-0488">Methylation</keyword>
<keyword evidence="4" id="KW-0807">Transducer</keyword>
<evidence type="ECO:0000256" key="6">
    <source>
        <dbReference type="SAM" id="Phobius"/>
    </source>
</evidence>